<keyword evidence="4" id="KW-1185">Reference proteome</keyword>
<name>A0A1Q9BWJ4_SYMMI</name>
<feature type="domain" description="Saccharopine dehydrogenase NADP binding" evidence="2">
    <location>
        <begin position="51"/>
        <end position="174"/>
    </location>
</feature>
<evidence type="ECO:0000313" key="3">
    <source>
        <dbReference type="EMBL" id="OLP75049.1"/>
    </source>
</evidence>
<sequence length="186" mass="20188">MLPLPCKLPVPPPSTPASSSGSAWGSHDAKPHRRALAVFGLGLLAKGRPFVGGTGRVGGSTARWLRKLAEEEKLEDFELAVAGRSRENYAQFARRWPGEECGAVPQFVILFTRNAKDILMKPDLLVHTAGPFQGIRRPMLLEEALKSGTPYVDVCDDTELCKTAKELCQELKDAKVPAVVSAGIWP</sequence>
<feature type="region of interest" description="Disordered" evidence="1">
    <location>
        <begin position="1"/>
        <end position="28"/>
    </location>
</feature>
<comment type="caution">
    <text evidence="3">The sequence shown here is derived from an EMBL/GenBank/DDBJ whole genome shotgun (WGS) entry which is preliminary data.</text>
</comment>
<dbReference type="Pfam" id="PF03435">
    <property type="entry name" value="Sacchrp_dh_NADP"/>
    <property type="match status" value="1"/>
</dbReference>
<proteinExistence type="predicted"/>
<accession>A0A1Q9BWJ4</accession>
<evidence type="ECO:0000256" key="1">
    <source>
        <dbReference type="SAM" id="MobiDB-lite"/>
    </source>
</evidence>
<dbReference type="SUPFAM" id="SSF51735">
    <property type="entry name" value="NAD(P)-binding Rossmann-fold domains"/>
    <property type="match status" value="1"/>
</dbReference>
<evidence type="ECO:0000259" key="2">
    <source>
        <dbReference type="Pfam" id="PF03435"/>
    </source>
</evidence>
<feature type="non-terminal residue" evidence="3">
    <location>
        <position position="186"/>
    </location>
</feature>
<dbReference type="InterPro" id="IPR005097">
    <property type="entry name" value="Sacchrp_dh_NADP-bd"/>
</dbReference>
<feature type="compositionally biased region" description="Pro residues" evidence="1">
    <location>
        <begin position="1"/>
        <end position="15"/>
    </location>
</feature>
<dbReference type="Proteomes" id="UP000186817">
    <property type="component" value="Unassembled WGS sequence"/>
</dbReference>
<dbReference type="InterPro" id="IPR036291">
    <property type="entry name" value="NAD(P)-bd_dom_sf"/>
</dbReference>
<dbReference type="OrthoDB" id="441240at2759"/>
<dbReference type="AlphaFoldDB" id="A0A1Q9BWJ4"/>
<dbReference type="PANTHER" id="PTHR43796:SF2">
    <property type="entry name" value="CARBOXYNORSPERMIDINE SYNTHASE"/>
    <property type="match status" value="1"/>
</dbReference>
<dbReference type="PANTHER" id="PTHR43796">
    <property type="entry name" value="CARBOXYNORSPERMIDINE SYNTHASE"/>
    <property type="match status" value="1"/>
</dbReference>
<evidence type="ECO:0000313" key="4">
    <source>
        <dbReference type="Proteomes" id="UP000186817"/>
    </source>
</evidence>
<dbReference type="Gene3D" id="3.40.50.720">
    <property type="entry name" value="NAD(P)-binding Rossmann-like Domain"/>
    <property type="match status" value="1"/>
</dbReference>
<gene>
    <name evidence="3" type="ORF">AK812_SmicGene45227</name>
</gene>
<organism evidence="3 4">
    <name type="scientific">Symbiodinium microadriaticum</name>
    <name type="common">Dinoflagellate</name>
    <name type="synonym">Zooxanthella microadriatica</name>
    <dbReference type="NCBI Taxonomy" id="2951"/>
    <lineage>
        <taxon>Eukaryota</taxon>
        <taxon>Sar</taxon>
        <taxon>Alveolata</taxon>
        <taxon>Dinophyceae</taxon>
        <taxon>Suessiales</taxon>
        <taxon>Symbiodiniaceae</taxon>
        <taxon>Symbiodinium</taxon>
    </lineage>
</organism>
<protein>
    <recommendedName>
        <fullName evidence="2">Saccharopine dehydrogenase NADP binding domain-containing protein</fullName>
    </recommendedName>
</protein>
<reference evidence="3 4" key="1">
    <citation type="submission" date="2016-02" db="EMBL/GenBank/DDBJ databases">
        <title>Genome analysis of coral dinoflagellate symbionts highlights evolutionary adaptations to a symbiotic lifestyle.</title>
        <authorList>
            <person name="Aranda M."/>
            <person name="Li Y."/>
            <person name="Liew Y.J."/>
            <person name="Baumgarten S."/>
            <person name="Simakov O."/>
            <person name="Wilson M."/>
            <person name="Piel J."/>
            <person name="Ashoor H."/>
            <person name="Bougouffa S."/>
            <person name="Bajic V.B."/>
            <person name="Ryu T."/>
            <person name="Ravasi T."/>
            <person name="Bayer T."/>
            <person name="Micklem G."/>
            <person name="Kim H."/>
            <person name="Bhak J."/>
            <person name="Lajeunesse T.C."/>
            <person name="Voolstra C.R."/>
        </authorList>
    </citation>
    <scope>NUCLEOTIDE SEQUENCE [LARGE SCALE GENOMIC DNA]</scope>
    <source>
        <strain evidence="3 4">CCMP2467</strain>
    </source>
</reference>
<dbReference type="EMBL" id="LSRX01002857">
    <property type="protein sequence ID" value="OLP75049.1"/>
    <property type="molecule type" value="Genomic_DNA"/>
</dbReference>